<feature type="transmembrane region" description="Helical" evidence="7">
    <location>
        <begin position="7"/>
        <end position="25"/>
    </location>
</feature>
<accession>A0ABW5RGF3</accession>
<feature type="transmembrane region" description="Helical" evidence="7">
    <location>
        <begin position="72"/>
        <end position="91"/>
    </location>
</feature>
<keyword evidence="6 7" id="KW-0472">Membrane</keyword>
<feature type="domain" description="Major facilitator superfamily (MFS) profile" evidence="8">
    <location>
        <begin position="7"/>
        <end position="400"/>
    </location>
</feature>
<feature type="transmembrane region" description="Helical" evidence="7">
    <location>
        <begin position="286"/>
        <end position="306"/>
    </location>
</feature>
<keyword evidence="3" id="KW-0813">Transport</keyword>
<gene>
    <name evidence="9" type="ORF">ACFSUC_16240</name>
</gene>
<evidence type="ECO:0000256" key="4">
    <source>
        <dbReference type="ARBA" id="ARBA00022692"/>
    </source>
</evidence>
<dbReference type="EMBL" id="JBHUMM010000043">
    <property type="protein sequence ID" value="MFD2673122.1"/>
    <property type="molecule type" value="Genomic_DNA"/>
</dbReference>
<dbReference type="PANTHER" id="PTHR23514:SF3">
    <property type="entry name" value="BYPASS OF STOP CODON PROTEIN 6"/>
    <property type="match status" value="1"/>
</dbReference>
<feature type="transmembrane region" description="Helical" evidence="7">
    <location>
        <begin position="45"/>
        <end position="65"/>
    </location>
</feature>
<dbReference type="Pfam" id="PF07690">
    <property type="entry name" value="MFS_1"/>
    <property type="match status" value="1"/>
</dbReference>
<dbReference type="InterPro" id="IPR051788">
    <property type="entry name" value="MFS_Transporter"/>
</dbReference>
<keyword evidence="10" id="KW-1185">Reference proteome</keyword>
<feature type="transmembrane region" description="Helical" evidence="7">
    <location>
        <begin position="312"/>
        <end position="334"/>
    </location>
</feature>
<feature type="transmembrane region" description="Helical" evidence="7">
    <location>
        <begin position="103"/>
        <end position="124"/>
    </location>
</feature>
<dbReference type="InterPro" id="IPR020846">
    <property type="entry name" value="MFS_dom"/>
</dbReference>
<proteinExistence type="inferred from homology"/>
<feature type="transmembrane region" description="Helical" evidence="7">
    <location>
        <begin position="346"/>
        <end position="365"/>
    </location>
</feature>
<reference evidence="10" key="1">
    <citation type="journal article" date="2019" name="Int. J. Syst. Evol. Microbiol.">
        <title>The Global Catalogue of Microorganisms (GCM) 10K type strain sequencing project: providing services to taxonomists for standard genome sequencing and annotation.</title>
        <authorList>
            <consortium name="The Broad Institute Genomics Platform"/>
            <consortium name="The Broad Institute Genome Sequencing Center for Infectious Disease"/>
            <person name="Wu L."/>
            <person name="Ma J."/>
        </authorList>
    </citation>
    <scope>NUCLEOTIDE SEQUENCE [LARGE SCALE GENOMIC DNA]</scope>
    <source>
        <strain evidence="10">KCTC 33676</strain>
    </source>
</reference>
<dbReference type="RefSeq" id="WP_379930679.1">
    <property type="nucleotide sequence ID" value="NZ_JBHUMM010000043.1"/>
</dbReference>
<comment type="subcellular location">
    <subcellularLocation>
        <location evidence="1">Cell membrane</location>
        <topology evidence="1">Multi-pass membrane protein</topology>
    </subcellularLocation>
</comment>
<organism evidence="9 10">
    <name type="scientific">Marinicrinis sediminis</name>
    <dbReference type="NCBI Taxonomy" id="1652465"/>
    <lineage>
        <taxon>Bacteria</taxon>
        <taxon>Bacillati</taxon>
        <taxon>Bacillota</taxon>
        <taxon>Bacilli</taxon>
        <taxon>Bacillales</taxon>
        <taxon>Paenibacillaceae</taxon>
    </lineage>
</organism>
<name>A0ABW5RGF3_9BACL</name>
<dbReference type="PROSITE" id="PS50850">
    <property type="entry name" value="MFS"/>
    <property type="match status" value="1"/>
</dbReference>
<feature type="transmembrane region" description="Helical" evidence="7">
    <location>
        <begin position="222"/>
        <end position="245"/>
    </location>
</feature>
<evidence type="ECO:0000313" key="9">
    <source>
        <dbReference type="EMBL" id="MFD2673122.1"/>
    </source>
</evidence>
<dbReference type="SUPFAM" id="SSF103473">
    <property type="entry name" value="MFS general substrate transporter"/>
    <property type="match status" value="1"/>
</dbReference>
<feature type="transmembrane region" description="Helical" evidence="7">
    <location>
        <begin position="136"/>
        <end position="153"/>
    </location>
</feature>
<evidence type="ECO:0000256" key="3">
    <source>
        <dbReference type="ARBA" id="ARBA00022448"/>
    </source>
</evidence>
<keyword evidence="4 7" id="KW-0812">Transmembrane</keyword>
<dbReference type="Proteomes" id="UP001597497">
    <property type="component" value="Unassembled WGS sequence"/>
</dbReference>
<dbReference type="InterPro" id="IPR011701">
    <property type="entry name" value="MFS"/>
</dbReference>
<feature type="transmembrane region" description="Helical" evidence="7">
    <location>
        <begin position="377"/>
        <end position="395"/>
    </location>
</feature>
<keyword evidence="5 7" id="KW-1133">Transmembrane helix</keyword>
<comment type="caution">
    <text evidence="9">The sequence shown here is derived from an EMBL/GenBank/DDBJ whole genome shotgun (WGS) entry which is preliminary data.</text>
</comment>
<sequence>MRDHQRFFIYACVCYLFIGFGHVGIGSVMPQMLSSYQEQYGDGGWLVSMQFLGFLVGVLIAPYWAHIQSKTSILMISIAAMSLTSIVYALHLGWSYTLLAAPFGGFGLGVIETMIGALVIQLFASRKAVKMSQIEVFFGVGALILPLCAGLLIRIDLWYAVFLITASLGMLLWLVTRPVMHRIGQAARTEDSALVRTEESAAATEDRPFVGTWTVLRSSYRLLIWFCLYFMLYVGLEISLVSFMPSMVLEKSAASESIAAFSVTFFWITMSIGRMIAGYLSEATSYLGYLLASAAGTGVGLLGMAMSNHYTWLLVSILWIGLCMSGMFAIGLVAANEAVQGYPDQVISLMIASGGIGGSILPLLLGNSLERAGTGNSLMLLGLTTLFMLAMLWIPSQWLRKNRRKGQAVKTG</sequence>
<feature type="transmembrane region" description="Helical" evidence="7">
    <location>
        <begin position="159"/>
        <end position="176"/>
    </location>
</feature>
<dbReference type="PANTHER" id="PTHR23514">
    <property type="entry name" value="BYPASS OF STOP CODON PROTEIN 6"/>
    <property type="match status" value="1"/>
</dbReference>
<feature type="transmembrane region" description="Helical" evidence="7">
    <location>
        <begin position="257"/>
        <end position="277"/>
    </location>
</feature>
<dbReference type="Gene3D" id="1.20.1250.20">
    <property type="entry name" value="MFS general substrate transporter like domains"/>
    <property type="match status" value="2"/>
</dbReference>
<evidence type="ECO:0000313" key="10">
    <source>
        <dbReference type="Proteomes" id="UP001597497"/>
    </source>
</evidence>
<protein>
    <submittedName>
        <fullName evidence="9">MFS transporter</fullName>
    </submittedName>
</protein>
<comment type="similarity">
    <text evidence="2">Belongs to the major facilitator superfamily.</text>
</comment>
<evidence type="ECO:0000256" key="7">
    <source>
        <dbReference type="SAM" id="Phobius"/>
    </source>
</evidence>
<evidence type="ECO:0000256" key="1">
    <source>
        <dbReference type="ARBA" id="ARBA00004651"/>
    </source>
</evidence>
<dbReference type="InterPro" id="IPR036259">
    <property type="entry name" value="MFS_trans_sf"/>
</dbReference>
<evidence type="ECO:0000256" key="2">
    <source>
        <dbReference type="ARBA" id="ARBA00008335"/>
    </source>
</evidence>
<evidence type="ECO:0000256" key="5">
    <source>
        <dbReference type="ARBA" id="ARBA00022989"/>
    </source>
</evidence>
<evidence type="ECO:0000259" key="8">
    <source>
        <dbReference type="PROSITE" id="PS50850"/>
    </source>
</evidence>
<evidence type="ECO:0000256" key="6">
    <source>
        <dbReference type="ARBA" id="ARBA00023136"/>
    </source>
</evidence>